<dbReference type="InterPro" id="IPR052339">
    <property type="entry name" value="Fe-S_Maturation_MIP18"/>
</dbReference>
<reference evidence="2" key="2">
    <citation type="journal article" date="2021" name="PeerJ">
        <title>Extensive microbial diversity within the chicken gut microbiome revealed by metagenomics and culture.</title>
        <authorList>
            <person name="Gilroy R."/>
            <person name="Ravi A."/>
            <person name="Getino M."/>
            <person name="Pursley I."/>
            <person name="Horton D.L."/>
            <person name="Alikhan N.F."/>
            <person name="Baker D."/>
            <person name="Gharbi K."/>
            <person name="Hall N."/>
            <person name="Watson M."/>
            <person name="Adriaenssens E.M."/>
            <person name="Foster-Nyarko E."/>
            <person name="Jarju S."/>
            <person name="Secka A."/>
            <person name="Antonio M."/>
            <person name="Oren A."/>
            <person name="Chaudhuri R.R."/>
            <person name="La Ragione R."/>
            <person name="Hildebrand F."/>
            <person name="Pallen M.J."/>
        </authorList>
    </citation>
    <scope>NUCLEOTIDE SEQUENCE</scope>
    <source>
        <strain evidence="2">B1-13419</strain>
    </source>
</reference>
<dbReference type="AlphaFoldDB" id="A0A9D9NII1"/>
<dbReference type="Pfam" id="PF01883">
    <property type="entry name" value="FeS_assembly_P"/>
    <property type="match status" value="1"/>
</dbReference>
<gene>
    <name evidence="2" type="ORF">IAB91_05320</name>
</gene>
<sequence length="102" mass="11496">MSLERDIILALKQVYDPEIPVNIYDLGLIYELRVDEEHNVYIQMTLTAPNCPMADYVVAQVKEAVEDVPGVVSATIDLVFDPVWDKSRMSEEALVELGLDVD</sequence>
<evidence type="ECO:0000313" key="2">
    <source>
        <dbReference type="EMBL" id="MBO8474692.1"/>
    </source>
</evidence>
<dbReference type="Gene3D" id="3.30.300.130">
    <property type="entry name" value="Fe-S cluster assembly (FSCA)"/>
    <property type="match status" value="1"/>
</dbReference>
<dbReference type="EMBL" id="JADIMD010000081">
    <property type="protein sequence ID" value="MBO8474692.1"/>
    <property type="molecule type" value="Genomic_DNA"/>
</dbReference>
<dbReference type="PANTHER" id="PTHR42831">
    <property type="entry name" value="FE-S PROTEIN MATURATION AUXILIARY FACTOR YITW"/>
    <property type="match status" value="1"/>
</dbReference>
<evidence type="ECO:0000259" key="1">
    <source>
        <dbReference type="Pfam" id="PF01883"/>
    </source>
</evidence>
<dbReference type="PANTHER" id="PTHR42831:SF1">
    <property type="entry name" value="FE-S PROTEIN MATURATION AUXILIARY FACTOR YITW"/>
    <property type="match status" value="1"/>
</dbReference>
<comment type="caution">
    <text evidence="2">The sequence shown here is derived from an EMBL/GenBank/DDBJ whole genome shotgun (WGS) entry which is preliminary data.</text>
</comment>
<name>A0A9D9NII1_9BACT</name>
<dbReference type="InterPro" id="IPR034904">
    <property type="entry name" value="FSCA_dom_sf"/>
</dbReference>
<feature type="domain" description="MIP18 family-like" evidence="1">
    <location>
        <begin position="5"/>
        <end position="75"/>
    </location>
</feature>
<dbReference type="SUPFAM" id="SSF117916">
    <property type="entry name" value="Fe-S cluster assembly (FSCA) domain-like"/>
    <property type="match status" value="1"/>
</dbReference>
<dbReference type="Proteomes" id="UP000823757">
    <property type="component" value="Unassembled WGS sequence"/>
</dbReference>
<dbReference type="InterPro" id="IPR002744">
    <property type="entry name" value="MIP18-like"/>
</dbReference>
<proteinExistence type="predicted"/>
<evidence type="ECO:0000313" key="3">
    <source>
        <dbReference type="Proteomes" id="UP000823757"/>
    </source>
</evidence>
<reference evidence="2" key="1">
    <citation type="submission" date="2020-10" db="EMBL/GenBank/DDBJ databases">
        <authorList>
            <person name="Gilroy R."/>
        </authorList>
    </citation>
    <scope>NUCLEOTIDE SEQUENCE</scope>
    <source>
        <strain evidence="2">B1-13419</strain>
    </source>
</reference>
<accession>A0A9D9NII1</accession>
<protein>
    <submittedName>
        <fullName evidence="2">DUF59 domain-containing protein</fullName>
    </submittedName>
</protein>
<organism evidence="2 3">
    <name type="scientific">Candidatus Cryptobacteroides faecigallinarum</name>
    <dbReference type="NCBI Taxonomy" id="2840763"/>
    <lineage>
        <taxon>Bacteria</taxon>
        <taxon>Pseudomonadati</taxon>
        <taxon>Bacteroidota</taxon>
        <taxon>Bacteroidia</taxon>
        <taxon>Bacteroidales</taxon>
        <taxon>Candidatus Cryptobacteroides</taxon>
    </lineage>
</organism>